<evidence type="ECO:0000313" key="8">
    <source>
        <dbReference type="EMBL" id="TRY63244.1"/>
    </source>
</evidence>
<proteinExistence type="predicted"/>
<comment type="subcellular location">
    <subcellularLocation>
        <location evidence="1">Nucleus</location>
    </subcellularLocation>
</comment>
<dbReference type="InterPro" id="IPR036390">
    <property type="entry name" value="WH_DNA-bd_sf"/>
</dbReference>
<feature type="domain" description="RRM" evidence="6">
    <location>
        <begin position="320"/>
        <end position="402"/>
    </location>
</feature>
<dbReference type="PROSITE" id="PS50102">
    <property type="entry name" value="RRM"/>
    <property type="match status" value="2"/>
</dbReference>
<organism evidence="8 9">
    <name type="scientific">Tigriopus californicus</name>
    <name type="common">Marine copepod</name>
    <dbReference type="NCBI Taxonomy" id="6832"/>
    <lineage>
        <taxon>Eukaryota</taxon>
        <taxon>Metazoa</taxon>
        <taxon>Ecdysozoa</taxon>
        <taxon>Arthropoda</taxon>
        <taxon>Crustacea</taxon>
        <taxon>Multicrustacea</taxon>
        <taxon>Hexanauplia</taxon>
        <taxon>Copepoda</taxon>
        <taxon>Harpacticoida</taxon>
        <taxon>Harpacticidae</taxon>
        <taxon>Tigriopus</taxon>
    </lineage>
</organism>
<name>A0A553NCS4_TIGCA</name>
<evidence type="ECO:0000256" key="4">
    <source>
        <dbReference type="PROSITE-ProRule" id="PRU00332"/>
    </source>
</evidence>
<dbReference type="InterPro" id="IPR000504">
    <property type="entry name" value="RRM_dom"/>
</dbReference>
<feature type="domain" description="RRM" evidence="6">
    <location>
        <begin position="202"/>
        <end position="301"/>
    </location>
</feature>
<dbReference type="SMART" id="SM00715">
    <property type="entry name" value="LA"/>
    <property type="match status" value="1"/>
</dbReference>
<dbReference type="GO" id="GO:0045727">
    <property type="term" value="P:positive regulation of translation"/>
    <property type="evidence" value="ECO:0007669"/>
    <property type="project" value="TreeGrafter"/>
</dbReference>
<comment type="caution">
    <text evidence="8">The sequence shown here is derived from an EMBL/GenBank/DDBJ whole genome shotgun (WGS) entry which is preliminary data.</text>
</comment>
<dbReference type="GO" id="GO:0006396">
    <property type="term" value="P:RNA processing"/>
    <property type="evidence" value="ECO:0007669"/>
    <property type="project" value="InterPro"/>
</dbReference>
<dbReference type="InterPro" id="IPR035979">
    <property type="entry name" value="RBD_domain_sf"/>
</dbReference>
<dbReference type="GO" id="GO:0005829">
    <property type="term" value="C:cytosol"/>
    <property type="evidence" value="ECO:0007669"/>
    <property type="project" value="TreeGrafter"/>
</dbReference>
<evidence type="ECO:0000259" key="6">
    <source>
        <dbReference type="PROSITE" id="PS50102"/>
    </source>
</evidence>
<evidence type="ECO:0000313" key="9">
    <source>
        <dbReference type="Proteomes" id="UP000318571"/>
    </source>
</evidence>
<dbReference type="CDD" id="cd12291">
    <property type="entry name" value="RRM1_La"/>
    <property type="match status" value="1"/>
</dbReference>
<dbReference type="InterPro" id="IPR045180">
    <property type="entry name" value="La_dom_prot"/>
</dbReference>
<dbReference type="GO" id="GO:1990904">
    <property type="term" value="C:ribonucleoprotein complex"/>
    <property type="evidence" value="ECO:0007669"/>
    <property type="project" value="InterPro"/>
</dbReference>
<dbReference type="EMBL" id="VCGU01000458">
    <property type="protein sequence ID" value="TRY63244.1"/>
    <property type="molecule type" value="Genomic_DNA"/>
</dbReference>
<evidence type="ECO:0000256" key="1">
    <source>
        <dbReference type="ARBA" id="ARBA00004123"/>
    </source>
</evidence>
<dbReference type="Gene3D" id="3.30.70.330">
    <property type="match status" value="2"/>
</dbReference>
<reference evidence="8 9" key="1">
    <citation type="journal article" date="2018" name="Nat. Ecol. Evol.">
        <title>Genomic signatures of mitonuclear coevolution across populations of Tigriopus californicus.</title>
        <authorList>
            <person name="Barreto F.S."/>
            <person name="Watson E.T."/>
            <person name="Lima T.G."/>
            <person name="Willett C.S."/>
            <person name="Edmands S."/>
            <person name="Li W."/>
            <person name="Burton R.S."/>
        </authorList>
    </citation>
    <scope>NUCLEOTIDE SEQUENCE [LARGE SCALE GENOMIC DNA]</scope>
    <source>
        <strain evidence="8 9">San Diego</strain>
    </source>
</reference>
<dbReference type="GO" id="GO:0005634">
    <property type="term" value="C:nucleus"/>
    <property type="evidence" value="ECO:0007669"/>
    <property type="project" value="UniProtKB-SubCell"/>
</dbReference>
<dbReference type="GO" id="GO:0010494">
    <property type="term" value="C:cytoplasmic stress granule"/>
    <property type="evidence" value="ECO:0007669"/>
    <property type="project" value="TreeGrafter"/>
</dbReference>
<gene>
    <name evidence="8" type="ORF">TCAL_07136</name>
</gene>
<dbReference type="AlphaFoldDB" id="A0A553NCS4"/>
<feature type="domain" description="HTH La-type RNA-binding" evidence="7">
    <location>
        <begin position="97"/>
        <end position="189"/>
    </location>
</feature>
<feature type="coiled-coil region" evidence="5">
    <location>
        <begin position="86"/>
        <end position="113"/>
    </location>
</feature>
<dbReference type="Pfam" id="PF05383">
    <property type="entry name" value="La"/>
    <property type="match status" value="1"/>
</dbReference>
<dbReference type="PROSITE" id="PS50961">
    <property type="entry name" value="HTH_LA"/>
    <property type="match status" value="1"/>
</dbReference>
<dbReference type="InterPro" id="IPR006630">
    <property type="entry name" value="La_HTH"/>
</dbReference>
<keyword evidence="2 4" id="KW-0694">RNA-binding</keyword>
<dbReference type="STRING" id="6832.A0A553NCS4"/>
<dbReference type="Gene3D" id="1.10.10.10">
    <property type="entry name" value="Winged helix-like DNA-binding domain superfamily/Winged helix DNA-binding domain"/>
    <property type="match status" value="1"/>
</dbReference>
<evidence type="ECO:0000256" key="5">
    <source>
        <dbReference type="SAM" id="Coils"/>
    </source>
</evidence>
<dbReference type="InterPro" id="IPR012677">
    <property type="entry name" value="Nucleotide-bd_a/b_plait_sf"/>
</dbReference>
<sequence>MTSIQSSESRSSDKDLSPAIIVTRTSGRQMIQNWALTNKIRALMRDQSLHRKLPGTILDLPNGHKDLGVNTNELSKDTENLDSSTIHQASQRMSQVEKDLSALEQKVIRQMEHYFGDYNLPRDRFMRQVMEEHDGWIPMSVMMTFKRLAALSQDPYFIMRSTVKSENALIEVDFDNERVRRSPLNSCPSDLTHEQKEEIQARTIHVRGFPKTASVDELLNFFEVEAKNVCMVRRKLDRKPIGDVRECENQVKVEAKSPNDEDSRFSGSVFVTFGTRHAAQDFLAQKVDFQGRTLISKWEKDYYRRRTQFNDTFDEETIQRTVWVDGFDNQLLSADDLAEFFSQFKGAETIKKRKIRECQEESWKFIGSVFVTFENQESAKAFLALSNLNYKGDSLRAKFKLDFFKDRKIFLRQLNEYLLSADNNNLFNV</sequence>
<dbReference type="GO" id="GO:0003723">
    <property type="term" value="F:RNA binding"/>
    <property type="evidence" value="ECO:0007669"/>
    <property type="project" value="UniProtKB-UniRule"/>
</dbReference>
<dbReference type="PRINTS" id="PR00302">
    <property type="entry name" value="LUPUSLA"/>
</dbReference>
<dbReference type="InterPro" id="IPR036388">
    <property type="entry name" value="WH-like_DNA-bd_sf"/>
</dbReference>
<evidence type="ECO:0000259" key="7">
    <source>
        <dbReference type="PROSITE" id="PS50961"/>
    </source>
</evidence>
<dbReference type="PANTHER" id="PTHR22792">
    <property type="entry name" value="LUPUS LA PROTEIN-RELATED"/>
    <property type="match status" value="1"/>
</dbReference>
<dbReference type="Proteomes" id="UP000318571">
    <property type="component" value="Chromosome 10"/>
</dbReference>
<keyword evidence="5" id="KW-0175">Coiled coil</keyword>
<protein>
    <recommendedName>
        <fullName evidence="10">HTH La-type RNA-binding domain-containing protein</fullName>
    </recommendedName>
</protein>
<keyword evidence="3" id="KW-0539">Nucleus</keyword>
<evidence type="ECO:0008006" key="10">
    <source>
        <dbReference type="Google" id="ProtNLM"/>
    </source>
</evidence>
<dbReference type="PANTHER" id="PTHR22792:SF166">
    <property type="entry name" value="LUPUS LA PROTEIN HOMOLOG"/>
    <property type="match status" value="1"/>
</dbReference>
<evidence type="ECO:0000256" key="3">
    <source>
        <dbReference type="ARBA" id="ARBA00023242"/>
    </source>
</evidence>
<accession>A0A553NCS4</accession>
<dbReference type="SUPFAM" id="SSF46785">
    <property type="entry name" value="Winged helix' DNA-binding domain"/>
    <property type="match status" value="1"/>
</dbReference>
<keyword evidence="9" id="KW-1185">Reference proteome</keyword>
<dbReference type="SMART" id="SM00360">
    <property type="entry name" value="RRM"/>
    <property type="match status" value="2"/>
</dbReference>
<dbReference type="SUPFAM" id="SSF54928">
    <property type="entry name" value="RNA-binding domain, RBD"/>
    <property type="match status" value="2"/>
</dbReference>
<evidence type="ECO:0000256" key="2">
    <source>
        <dbReference type="ARBA" id="ARBA00022884"/>
    </source>
</evidence>
<dbReference type="InterPro" id="IPR002344">
    <property type="entry name" value="Lupus_La"/>
</dbReference>